<dbReference type="EMBL" id="MSFL01000015">
    <property type="protein sequence ID" value="PWY79642.1"/>
    <property type="molecule type" value="Genomic_DNA"/>
</dbReference>
<comment type="caution">
    <text evidence="2">The sequence shown here is derived from an EMBL/GenBank/DDBJ whole genome shotgun (WGS) entry which is preliminary data.</text>
</comment>
<dbReference type="OrthoDB" id="10004862at2759"/>
<protein>
    <submittedName>
        <fullName evidence="2">HypA-like protein</fullName>
    </submittedName>
</protein>
<evidence type="ECO:0000313" key="3">
    <source>
        <dbReference type="Proteomes" id="UP000247233"/>
    </source>
</evidence>
<proteinExistence type="predicted"/>
<name>A0A317W2Y8_9EURO</name>
<keyword evidence="1" id="KW-0560">Oxidoreductase</keyword>
<dbReference type="RefSeq" id="XP_025398665.1">
    <property type="nucleotide sequence ID" value="XM_025548510.1"/>
</dbReference>
<dbReference type="GeneID" id="37070747"/>
<keyword evidence="3" id="KW-1185">Reference proteome</keyword>
<dbReference type="GO" id="GO:0016491">
    <property type="term" value="F:oxidoreductase activity"/>
    <property type="evidence" value="ECO:0007669"/>
    <property type="project" value="UniProtKB-KW"/>
</dbReference>
<gene>
    <name evidence="2" type="ORF">BO70DRAFT_52050</name>
</gene>
<dbReference type="InterPro" id="IPR025337">
    <property type="entry name" value="Questin_oxidase-like"/>
</dbReference>
<reference evidence="2 3" key="1">
    <citation type="submission" date="2016-12" db="EMBL/GenBank/DDBJ databases">
        <title>The genomes of Aspergillus section Nigri reveals drivers in fungal speciation.</title>
        <authorList>
            <consortium name="DOE Joint Genome Institute"/>
            <person name="Vesth T.C."/>
            <person name="Nybo J."/>
            <person name="Theobald S."/>
            <person name="Brandl J."/>
            <person name="Frisvad J.C."/>
            <person name="Nielsen K.F."/>
            <person name="Lyhne E.K."/>
            <person name="Kogle M.E."/>
            <person name="Kuo A."/>
            <person name="Riley R."/>
            <person name="Clum A."/>
            <person name="Nolan M."/>
            <person name="Lipzen A."/>
            <person name="Salamov A."/>
            <person name="Henrissat B."/>
            <person name="Wiebenga A."/>
            <person name="De Vries R.P."/>
            <person name="Grigoriev I.V."/>
            <person name="Mortensen U.H."/>
            <person name="Andersen M.R."/>
            <person name="Baker S.E."/>
        </authorList>
    </citation>
    <scope>NUCLEOTIDE SEQUENCE [LARGE SCALE GENOMIC DNA]</scope>
    <source>
        <strain evidence="2 3">CBS 117.55</strain>
    </source>
</reference>
<dbReference type="STRING" id="1448321.A0A317W2Y8"/>
<accession>A0A317W2Y8</accession>
<dbReference type="PANTHER" id="PTHR35870:SF1">
    <property type="entry name" value="PROTEIN, PUTATIVE (AFU_ORTHOLOGUE AFUA_5G03330)-RELATED"/>
    <property type="match status" value="1"/>
</dbReference>
<dbReference type="PANTHER" id="PTHR35870">
    <property type="entry name" value="PROTEIN, PUTATIVE (AFU_ORTHOLOGUE AFUA_5G03330)-RELATED"/>
    <property type="match status" value="1"/>
</dbReference>
<dbReference type="Pfam" id="PF14027">
    <property type="entry name" value="Questin_oxidase"/>
    <property type="match status" value="1"/>
</dbReference>
<dbReference type="AlphaFoldDB" id="A0A317W2Y8"/>
<evidence type="ECO:0000256" key="1">
    <source>
        <dbReference type="ARBA" id="ARBA00023002"/>
    </source>
</evidence>
<dbReference type="VEuPathDB" id="FungiDB:BO70DRAFT_52050"/>
<dbReference type="Proteomes" id="UP000247233">
    <property type="component" value="Unassembled WGS sequence"/>
</dbReference>
<organism evidence="2 3">
    <name type="scientific">Aspergillus heteromorphus CBS 117.55</name>
    <dbReference type="NCBI Taxonomy" id="1448321"/>
    <lineage>
        <taxon>Eukaryota</taxon>
        <taxon>Fungi</taxon>
        <taxon>Dikarya</taxon>
        <taxon>Ascomycota</taxon>
        <taxon>Pezizomycotina</taxon>
        <taxon>Eurotiomycetes</taxon>
        <taxon>Eurotiomycetidae</taxon>
        <taxon>Eurotiales</taxon>
        <taxon>Aspergillaceae</taxon>
        <taxon>Aspergillus</taxon>
        <taxon>Aspergillus subgen. Circumdati</taxon>
    </lineage>
</organism>
<evidence type="ECO:0000313" key="2">
    <source>
        <dbReference type="EMBL" id="PWY79642.1"/>
    </source>
</evidence>
<sequence>MATAKKVRLSVADSGVFSHGIREDTARTASDLLQEDMEKHHVFFNDSGFHNHIPHLILSMYALGASPDEIKAAYASNKSYQRPALPVDNAVVRSLHDKEHFGKCLGREKHYSNFLAFFQQEIDEKGVEKVLNEHLFSGDEIAEDMLERMFGGLIHPFIHSGFGIEFNQPAIVAEGLAQTAVHENWIGPLFFRPVEKAAGGIGNPGKKSMLQILEEIRADKKLTGSSRWDDSTRMKNGVLKRAPDEMMKYAAEFTVSADQVQEKIAEIINTVAYYTSAAQRPDKQIKFDFFFIHGVNSSIFLSKIASLPFVEEHVKLRLLEWTGRVDLMLYVAYGAPNLHLDEITSYTASRSWESIFAYSTAQSGDDGHLPKLVRALKNGERVCRPFEAQAQERGLKITGDMWLKIANMVMDSTRDQHALWVRGAGFDEAWNEFGGRSRL</sequence>